<dbReference type="RefSeq" id="WP_005440610.1">
    <property type="nucleotide sequence ID" value="NZ_CM001466.1"/>
</dbReference>
<dbReference type="EMBL" id="CM001466">
    <property type="protein sequence ID" value="EHY88698.1"/>
    <property type="molecule type" value="Genomic_DNA"/>
</dbReference>
<dbReference type="Proteomes" id="UP000004705">
    <property type="component" value="Chromosome"/>
</dbReference>
<reference evidence="2 3" key="1">
    <citation type="journal article" date="2012" name="Stand. Genomic Sci.">
        <title>Genome sequence of the soil bacterium Saccharomonospora azurea type strain (NA-128(T)).</title>
        <authorList>
            <person name="Klenk H.P."/>
            <person name="Held B."/>
            <person name="Lucas S."/>
            <person name="Lapidus A."/>
            <person name="Copeland A."/>
            <person name="Hammon N."/>
            <person name="Pitluck S."/>
            <person name="Goodwin L.A."/>
            <person name="Han C."/>
            <person name="Tapia R."/>
            <person name="Brambilla E.M."/>
            <person name="Potter G."/>
            <person name="Land M."/>
            <person name="Ivanova N."/>
            <person name="Rohde M."/>
            <person name="Goker M."/>
            <person name="Detter J.C."/>
            <person name="Kyrpides N.C."/>
            <person name="Woyke T."/>
        </authorList>
    </citation>
    <scope>NUCLEOTIDE SEQUENCE [LARGE SCALE GENOMIC DNA]</scope>
    <source>
        <strain evidence="2 3">NA-128</strain>
    </source>
</reference>
<accession>H8GBL4</accession>
<feature type="region of interest" description="Disordered" evidence="1">
    <location>
        <begin position="246"/>
        <end position="267"/>
    </location>
</feature>
<proteinExistence type="predicted"/>
<keyword evidence="2" id="KW-0223">Dioxygenase</keyword>
<dbReference type="InterPro" id="IPR008775">
    <property type="entry name" value="Phytyl_CoA_dOase-like"/>
</dbReference>
<evidence type="ECO:0000256" key="1">
    <source>
        <dbReference type="SAM" id="MobiDB-lite"/>
    </source>
</evidence>
<organism evidence="2 3">
    <name type="scientific">Saccharomonospora azurea NA-128</name>
    <dbReference type="NCBI Taxonomy" id="882081"/>
    <lineage>
        <taxon>Bacteria</taxon>
        <taxon>Bacillati</taxon>
        <taxon>Actinomycetota</taxon>
        <taxon>Actinomycetes</taxon>
        <taxon>Pseudonocardiales</taxon>
        <taxon>Pseudonocardiaceae</taxon>
        <taxon>Saccharomonospora</taxon>
    </lineage>
</organism>
<sequence>MALRTEQVEQFVRDGFVKLDGAFPVDIGERCVRELWDATGCSRTDPATWTQPVVRLGGFSTPPFREAATTPTLHEAFDALVGVGRWQPLGGLGTFPVRFPSDEDPGDAGWHVEAGYAGPNGEFWLDHRSQGRALLLLFLFSEVGPDDAPTRIRVGSHLDVPPLLEPAGDDGRKWLSLCHDAVEASAHRPVALATGTVGDVYVCHPFLVHGAQPHRGRTPRFMAQPPLVPVGALDPYAAEPNAVERAMAPRPARRPGVTGRTSPPTWH</sequence>
<dbReference type="HOGENOM" id="CLU_053011_1_0_11"/>
<protein>
    <submittedName>
        <fullName evidence="2">Phytanoyl-CoA dioxygenase (PhyH)</fullName>
    </submittedName>
</protein>
<dbReference type="GO" id="GO:0016706">
    <property type="term" value="F:2-oxoglutarate-dependent dioxygenase activity"/>
    <property type="evidence" value="ECO:0007669"/>
    <property type="project" value="UniProtKB-ARBA"/>
</dbReference>
<evidence type="ECO:0000313" key="3">
    <source>
        <dbReference type="Proteomes" id="UP000004705"/>
    </source>
</evidence>
<name>H8GBL4_9PSEU</name>
<dbReference type="AlphaFoldDB" id="H8GBL4"/>
<dbReference type="SUPFAM" id="SSF51197">
    <property type="entry name" value="Clavaminate synthase-like"/>
    <property type="match status" value="1"/>
</dbReference>
<keyword evidence="3" id="KW-1185">Reference proteome</keyword>
<dbReference type="OrthoDB" id="9798771at2"/>
<evidence type="ECO:0000313" key="2">
    <source>
        <dbReference type="EMBL" id="EHY88698.1"/>
    </source>
</evidence>
<gene>
    <name evidence="2" type="ORF">SacazDRAFT_01777</name>
</gene>
<dbReference type="Pfam" id="PF05721">
    <property type="entry name" value="PhyH"/>
    <property type="match status" value="1"/>
</dbReference>
<dbReference type="Gene3D" id="2.60.120.620">
    <property type="entry name" value="q2cbj1_9rhob like domain"/>
    <property type="match status" value="1"/>
</dbReference>
<keyword evidence="2" id="KW-0560">Oxidoreductase</keyword>